<comment type="caution">
    <text evidence="1">The sequence shown here is derived from an EMBL/GenBank/DDBJ whole genome shotgun (WGS) entry which is preliminary data.</text>
</comment>
<sequence length="219" mass="25353">MNPVGMSKDLRTKSLLAFYFGGAVARDLNFDHVDTIRNVSKRAYRDVNRTMHGIGALKNADALRAEIYASVIKFVAGLEEFSHKELGPHTQEEFNQLHRAWCLEAIETFSRFPHHQRPDFGLHYGQAQKWLNMTLKYLAVLDHPQVRYAYPYLHVPLDSVVFRMAEEDLKVKEPSLKWSRLGEKAYLAYQDELYAAVNADSTITRSVMDWEAEYWIKGL</sequence>
<dbReference type="EMBL" id="PTJO01000003">
    <property type="protein sequence ID" value="RNE49364.1"/>
    <property type="molecule type" value="Genomic_DNA"/>
</dbReference>
<dbReference type="Proteomes" id="UP000266975">
    <property type="component" value="Unassembled WGS sequence"/>
</dbReference>
<reference evidence="1 2" key="1">
    <citation type="submission" date="2018-02" db="EMBL/GenBank/DDBJ databases">
        <title>Corynebacterium alimpuense sp. nov., a marine obligate actinomycete isolated from sediments of Valparaiso bay, Chile.</title>
        <authorList>
            <person name="Claverias F."/>
            <person name="Gonzales-Siles L."/>
            <person name="Salva-Serra F."/>
            <person name="Inganaes E."/>
            <person name="Molin K."/>
            <person name="Cumsille A."/>
            <person name="Undabarrena A."/>
            <person name="Couve E."/>
            <person name="Moore E.R.B."/>
            <person name="Gomila M."/>
            <person name="Camara B."/>
        </authorList>
    </citation>
    <scope>NUCLEOTIDE SEQUENCE [LARGE SCALE GENOMIC DNA]</scope>
    <source>
        <strain evidence="1 2">CCUG 69366</strain>
    </source>
</reference>
<name>A0A3M8KA06_9CORY</name>
<evidence type="ECO:0000313" key="1">
    <source>
        <dbReference type="EMBL" id="RNE49364.1"/>
    </source>
</evidence>
<protein>
    <submittedName>
        <fullName evidence="1">Uncharacterized protein</fullName>
    </submittedName>
</protein>
<evidence type="ECO:0000313" key="2">
    <source>
        <dbReference type="Proteomes" id="UP000266975"/>
    </source>
</evidence>
<keyword evidence="2" id="KW-1185">Reference proteome</keyword>
<dbReference type="RefSeq" id="WP_123047411.1">
    <property type="nucleotide sequence ID" value="NZ_PTJO01000003.1"/>
</dbReference>
<gene>
    <name evidence="1" type="ORF">C5L39_03080</name>
</gene>
<accession>A0A3M8KA06</accession>
<dbReference type="AlphaFoldDB" id="A0A3M8KA06"/>
<organism evidence="1 2">
    <name type="scientific">Corynebacterium alimapuense</name>
    <dbReference type="NCBI Taxonomy" id="1576874"/>
    <lineage>
        <taxon>Bacteria</taxon>
        <taxon>Bacillati</taxon>
        <taxon>Actinomycetota</taxon>
        <taxon>Actinomycetes</taxon>
        <taxon>Mycobacteriales</taxon>
        <taxon>Corynebacteriaceae</taxon>
        <taxon>Corynebacterium</taxon>
    </lineage>
</organism>
<dbReference type="OrthoDB" id="2052817at2"/>
<proteinExistence type="predicted"/>